<dbReference type="Pfam" id="PF05573">
    <property type="entry name" value="NosL"/>
    <property type="match status" value="1"/>
</dbReference>
<proteinExistence type="predicted"/>
<organism evidence="1 2">
    <name type="scientific">Zhouia spongiae</name>
    <dbReference type="NCBI Taxonomy" id="2202721"/>
    <lineage>
        <taxon>Bacteria</taxon>
        <taxon>Pseudomonadati</taxon>
        <taxon>Bacteroidota</taxon>
        <taxon>Flavobacteriia</taxon>
        <taxon>Flavobacteriales</taxon>
        <taxon>Flavobacteriaceae</taxon>
        <taxon>Zhouia</taxon>
    </lineage>
</organism>
<dbReference type="PANTHER" id="PTHR41247:SF1">
    <property type="entry name" value="HTH-TYPE TRANSCRIPTIONAL REPRESSOR YCNK"/>
    <property type="match status" value="1"/>
</dbReference>
<reference evidence="1 2" key="1">
    <citation type="journal article" date="2018" name="Int. J. Syst. Evol. Microbiol.">
        <title>Zhouia spongiae sp. nov., isolated from a marine sponge.</title>
        <authorList>
            <person name="Zhuang L."/>
            <person name="Lin B."/>
            <person name="Qin F."/>
            <person name="Luo L."/>
        </authorList>
    </citation>
    <scope>NUCLEOTIDE SEQUENCE [LARGE SCALE GENOMIC DNA]</scope>
    <source>
        <strain evidence="1 2">HN-Y44</strain>
    </source>
</reference>
<gene>
    <name evidence="1" type="ORF">MQE36_02995</name>
</gene>
<name>A0ABY3YRU2_9FLAO</name>
<dbReference type="PANTHER" id="PTHR41247">
    <property type="entry name" value="HTH-TYPE TRANSCRIPTIONAL REPRESSOR YCNK"/>
    <property type="match status" value="1"/>
</dbReference>
<dbReference type="EMBL" id="CP094326">
    <property type="protein sequence ID" value="UNZ00449.1"/>
    <property type="molecule type" value="Genomic_DNA"/>
</dbReference>
<evidence type="ECO:0000313" key="2">
    <source>
        <dbReference type="Proteomes" id="UP000829476"/>
    </source>
</evidence>
<protein>
    <submittedName>
        <fullName evidence="1">Nitrous oxide reductase accessory protein NosL</fullName>
    </submittedName>
</protein>
<accession>A0ABY3YRU2</accession>
<dbReference type="Proteomes" id="UP000829476">
    <property type="component" value="Chromosome"/>
</dbReference>
<dbReference type="SUPFAM" id="SSF160387">
    <property type="entry name" value="NosL/MerB-like"/>
    <property type="match status" value="1"/>
</dbReference>
<dbReference type="InterPro" id="IPR008719">
    <property type="entry name" value="N2O_reductase_NosL"/>
</dbReference>
<keyword evidence="2" id="KW-1185">Reference proteome</keyword>
<evidence type="ECO:0000313" key="1">
    <source>
        <dbReference type="EMBL" id="UNZ00449.1"/>
    </source>
</evidence>
<sequence>MTIVDTQHAAELVNNKGKAFKFDAIECMVNHLHSDTQNNYSLFLVNDYLSPKTLIDATTASYIISPAITSPMGANLTAFSKTSEAEKTVDKGGGSVYNWEDLKRYLKQQ</sequence>